<reference evidence="20" key="1">
    <citation type="journal article" date="2018" name="J. ISSAAS">
        <title>The contribution of mitochondrial metagenomics to large-scale data mining and phylogenetic analysis of Coleoptera.</title>
        <authorList>
            <person name="Miller K."/>
            <person name="Linard B."/>
            <person name="Motyka M."/>
            <person name="Bocek M."/>
            <person name="Vogler A.P."/>
        </authorList>
    </citation>
    <scope>NUCLEOTIDE SEQUENCE</scope>
</reference>
<sequence length="331" mass="39137">MKFYKILFFNTLILGTLISISAYSWLAMWVGLELNLLSFIPLMSSENSLSSESSLKYFIIQALSSMVILFFIIMNLNLDSMYITNFAYFMNSALLMKMGCAPFHFWFTEIISGLSWVNTFILLTWQKIAPMILLMYSLFSNFFLNFVILISLLISSIMSWNQIDIKKILAFSSINHMSWMLSIMFLNHSIWMFYFIIYMFITLSLILMLKIYNYNLLTQIYNFSNMNKNLKLLFFCNLLSLSGLPPFMGFFPKWMVLMTLMNENFYFLSFLLIMFTLLVIYIYLMLMFNSLTIKTNESKILIIKVNSKLMFFSNFLNLSGLIIFTIFYNYF</sequence>
<evidence type="ECO:0000256" key="1">
    <source>
        <dbReference type="ARBA" id="ARBA00003257"/>
    </source>
</evidence>
<keyword evidence="11 18" id="KW-0249">Electron transport</keyword>
<dbReference type="EMBL" id="MG193486">
    <property type="protein sequence ID" value="AXS66251.1"/>
    <property type="molecule type" value="Genomic_DNA"/>
</dbReference>
<dbReference type="PANTHER" id="PTHR46552">
    <property type="entry name" value="NADH-UBIQUINONE OXIDOREDUCTASE CHAIN 2"/>
    <property type="match status" value="1"/>
</dbReference>
<evidence type="ECO:0000256" key="7">
    <source>
        <dbReference type="ARBA" id="ARBA00022660"/>
    </source>
</evidence>
<evidence type="ECO:0000256" key="8">
    <source>
        <dbReference type="ARBA" id="ARBA00022692"/>
    </source>
</evidence>
<geneLocation type="mitochondrion" evidence="20"/>
<keyword evidence="16 18" id="KW-0472">Membrane</keyword>
<organism evidence="20">
    <name type="scientific">Cucujoidea sp. 5 KM-2017</name>
    <dbReference type="NCBI Taxonomy" id="2219386"/>
    <lineage>
        <taxon>Eukaryota</taxon>
        <taxon>Metazoa</taxon>
        <taxon>Ecdysozoa</taxon>
        <taxon>Arthropoda</taxon>
        <taxon>Hexapoda</taxon>
        <taxon>Insecta</taxon>
        <taxon>Pterygota</taxon>
        <taxon>Neoptera</taxon>
        <taxon>Endopterygota</taxon>
        <taxon>Coleoptera</taxon>
        <taxon>Polyphaga</taxon>
        <taxon>Cucujiformia</taxon>
    </lineage>
</organism>
<evidence type="ECO:0000256" key="3">
    <source>
        <dbReference type="ARBA" id="ARBA00007012"/>
    </source>
</evidence>
<dbReference type="InterPro" id="IPR050175">
    <property type="entry name" value="Complex_I_Subunit_2"/>
</dbReference>
<dbReference type="PANTHER" id="PTHR46552:SF1">
    <property type="entry name" value="NADH-UBIQUINONE OXIDOREDUCTASE CHAIN 2"/>
    <property type="match status" value="1"/>
</dbReference>
<dbReference type="PRINTS" id="PR01436">
    <property type="entry name" value="NADHDHGNASE2"/>
</dbReference>
<feature type="transmembrane region" description="Helical" evidence="18">
    <location>
        <begin position="192"/>
        <end position="212"/>
    </location>
</feature>
<keyword evidence="13 18" id="KW-0520">NAD</keyword>
<evidence type="ECO:0000256" key="9">
    <source>
        <dbReference type="ARBA" id="ARBA00022792"/>
    </source>
</evidence>
<dbReference type="InterPro" id="IPR001750">
    <property type="entry name" value="ND/Mrp_TM"/>
</dbReference>
<evidence type="ECO:0000256" key="13">
    <source>
        <dbReference type="ARBA" id="ARBA00023027"/>
    </source>
</evidence>
<comment type="function">
    <text evidence="1">Core subunit of the mitochondrial membrane respiratory chain NADH dehydrogenase (Complex I) that is believed to belong to the minimal assembly required for catalysis. Complex I functions in the transfer of electrons from NADH to the respiratory chain. The immediate electron acceptor for the enzyme is believed to be ubiquinone.</text>
</comment>
<protein>
    <recommendedName>
        <fullName evidence="5 18">NADH-ubiquinone oxidoreductase chain 2</fullName>
        <ecNumber evidence="4 18">7.1.1.2</ecNumber>
    </recommendedName>
</protein>
<evidence type="ECO:0000256" key="15">
    <source>
        <dbReference type="ARBA" id="ARBA00023128"/>
    </source>
</evidence>
<evidence type="ECO:0000313" key="20">
    <source>
        <dbReference type="EMBL" id="AXS66251.1"/>
    </source>
</evidence>
<feature type="domain" description="NADH:quinone oxidoreductase/Mrp antiporter transmembrane" evidence="19">
    <location>
        <begin position="22"/>
        <end position="274"/>
    </location>
</feature>
<keyword evidence="6" id="KW-0813">Transport</keyword>
<evidence type="ECO:0000256" key="6">
    <source>
        <dbReference type="ARBA" id="ARBA00022448"/>
    </source>
</evidence>
<evidence type="ECO:0000256" key="14">
    <source>
        <dbReference type="ARBA" id="ARBA00023075"/>
    </source>
</evidence>
<accession>A0A346RJK4</accession>
<dbReference type="EC" id="7.1.1.2" evidence="4 18"/>
<dbReference type="Pfam" id="PF00361">
    <property type="entry name" value="Proton_antipo_M"/>
    <property type="match status" value="1"/>
</dbReference>
<evidence type="ECO:0000256" key="11">
    <source>
        <dbReference type="ARBA" id="ARBA00022982"/>
    </source>
</evidence>
<feature type="transmembrane region" description="Helical" evidence="18">
    <location>
        <begin position="264"/>
        <end position="288"/>
    </location>
</feature>
<dbReference type="InterPro" id="IPR003917">
    <property type="entry name" value="NADH_UbQ_OxRdtase_chain2"/>
</dbReference>
<feature type="transmembrane region" description="Helical" evidence="18">
    <location>
        <begin position="168"/>
        <end position="186"/>
    </location>
</feature>
<keyword evidence="15 18" id="KW-0496">Mitochondrion</keyword>
<name>A0A346RJK4_9CUCU</name>
<proteinExistence type="inferred from homology"/>
<keyword evidence="9 18" id="KW-0999">Mitochondrion inner membrane</keyword>
<feature type="transmembrane region" description="Helical" evidence="18">
    <location>
        <begin position="128"/>
        <end position="156"/>
    </location>
</feature>
<evidence type="ECO:0000256" key="4">
    <source>
        <dbReference type="ARBA" id="ARBA00012944"/>
    </source>
</evidence>
<dbReference type="GO" id="GO:0008137">
    <property type="term" value="F:NADH dehydrogenase (ubiquinone) activity"/>
    <property type="evidence" value="ECO:0007669"/>
    <property type="project" value="UniProtKB-EC"/>
</dbReference>
<evidence type="ECO:0000256" key="17">
    <source>
        <dbReference type="ARBA" id="ARBA00049551"/>
    </source>
</evidence>
<dbReference type="GO" id="GO:0006120">
    <property type="term" value="P:mitochondrial electron transport, NADH to ubiquinone"/>
    <property type="evidence" value="ECO:0007669"/>
    <property type="project" value="InterPro"/>
</dbReference>
<evidence type="ECO:0000256" key="5">
    <source>
        <dbReference type="ARBA" id="ARBA00021008"/>
    </source>
</evidence>
<gene>
    <name evidence="20" type="primary">nad2</name>
</gene>
<keyword evidence="8 18" id="KW-0812">Transmembrane</keyword>
<evidence type="ECO:0000256" key="18">
    <source>
        <dbReference type="RuleBase" id="RU003403"/>
    </source>
</evidence>
<evidence type="ECO:0000256" key="12">
    <source>
        <dbReference type="ARBA" id="ARBA00022989"/>
    </source>
</evidence>
<feature type="transmembrane region" description="Helical" evidence="18">
    <location>
        <begin position="232"/>
        <end position="252"/>
    </location>
</feature>
<dbReference type="GO" id="GO:0005743">
    <property type="term" value="C:mitochondrial inner membrane"/>
    <property type="evidence" value="ECO:0007669"/>
    <property type="project" value="UniProtKB-SubCell"/>
</dbReference>
<keyword evidence="12 18" id="KW-1133">Transmembrane helix</keyword>
<feature type="transmembrane region" description="Helical" evidence="18">
    <location>
        <begin position="7"/>
        <end position="32"/>
    </location>
</feature>
<evidence type="ECO:0000259" key="19">
    <source>
        <dbReference type="Pfam" id="PF00361"/>
    </source>
</evidence>
<keyword evidence="7 18" id="KW-0679">Respiratory chain</keyword>
<evidence type="ECO:0000256" key="2">
    <source>
        <dbReference type="ARBA" id="ARBA00004448"/>
    </source>
</evidence>
<feature type="transmembrane region" description="Helical" evidence="18">
    <location>
        <begin position="309"/>
        <end position="330"/>
    </location>
</feature>
<dbReference type="AlphaFoldDB" id="A0A346RJK4"/>
<comment type="subcellular location">
    <subcellularLocation>
        <location evidence="2 18">Mitochondrion inner membrane</location>
        <topology evidence="2 18">Multi-pass membrane protein</topology>
    </subcellularLocation>
</comment>
<keyword evidence="10 18" id="KW-1278">Translocase</keyword>
<feature type="transmembrane region" description="Helical" evidence="18">
    <location>
        <begin position="57"/>
        <end position="76"/>
    </location>
</feature>
<comment type="similarity">
    <text evidence="3 18">Belongs to the complex I subunit 2 family.</text>
</comment>
<comment type="function">
    <text evidence="18">Core subunit of the mitochondrial membrane respiratory chain NADH dehydrogenase (Complex I) which catalyzes electron transfer from NADH through the respiratory chain, using ubiquinone as an electron acceptor. Essential for the catalytic activity and assembly of complex I.</text>
</comment>
<evidence type="ECO:0000256" key="16">
    <source>
        <dbReference type="ARBA" id="ARBA00023136"/>
    </source>
</evidence>
<comment type="catalytic activity">
    <reaction evidence="17 18">
        <text>a ubiquinone + NADH + 5 H(+)(in) = a ubiquinol + NAD(+) + 4 H(+)(out)</text>
        <dbReference type="Rhea" id="RHEA:29091"/>
        <dbReference type="Rhea" id="RHEA-COMP:9565"/>
        <dbReference type="Rhea" id="RHEA-COMP:9566"/>
        <dbReference type="ChEBI" id="CHEBI:15378"/>
        <dbReference type="ChEBI" id="CHEBI:16389"/>
        <dbReference type="ChEBI" id="CHEBI:17976"/>
        <dbReference type="ChEBI" id="CHEBI:57540"/>
        <dbReference type="ChEBI" id="CHEBI:57945"/>
        <dbReference type="EC" id="7.1.1.2"/>
    </reaction>
</comment>
<evidence type="ECO:0000256" key="10">
    <source>
        <dbReference type="ARBA" id="ARBA00022967"/>
    </source>
</evidence>
<keyword evidence="14 18" id="KW-0830">Ubiquinone</keyword>